<sequence length="57" mass="6591">MRLNAGSPGGWTVRNHTRGRKDAARRKRQEAKRIEQAMRRVDARSREERKDNGSTAD</sequence>
<gene>
    <name evidence="2" type="primary">75</name>
    <name evidence="2" type="ORF">PBI_KIMONA_75</name>
</gene>
<dbReference type="Proteomes" id="UP000222598">
    <property type="component" value="Segment"/>
</dbReference>
<proteinExistence type="predicted"/>
<organism evidence="2 3">
    <name type="scientific">Mycobacterium phage Kimona</name>
    <dbReference type="NCBI Taxonomy" id="2024295"/>
    <lineage>
        <taxon>Viruses</taxon>
        <taxon>Duplodnaviria</taxon>
        <taxon>Heunggongvirae</taxon>
        <taxon>Uroviricota</taxon>
        <taxon>Caudoviricetes</taxon>
        <taxon>Kimonavirus</taxon>
        <taxon>Kimonavirus kimona</taxon>
    </lineage>
</organism>
<accession>A0A249XU58</accession>
<evidence type="ECO:0000313" key="3">
    <source>
        <dbReference type="Proteomes" id="UP000222598"/>
    </source>
</evidence>
<keyword evidence="3" id="KW-1185">Reference proteome</keyword>
<evidence type="ECO:0000313" key="2">
    <source>
        <dbReference type="EMBL" id="ASZ75511.1"/>
    </source>
</evidence>
<name>A0A249XU58_9CAUD</name>
<evidence type="ECO:0000256" key="1">
    <source>
        <dbReference type="SAM" id="MobiDB-lite"/>
    </source>
</evidence>
<dbReference type="RefSeq" id="YP_010062374.1">
    <property type="nucleotide sequence ID" value="NC_054793.1"/>
</dbReference>
<dbReference type="EMBL" id="MF472895">
    <property type="protein sequence ID" value="ASZ75511.1"/>
    <property type="molecule type" value="Genomic_DNA"/>
</dbReference>
<feature type="compositionally biased region" description="Basic residues" evidence="1">
    <location>
        <begin position="15"/>
        <end position="30"/>
    </location>
</feature>
<reference evidence="3" key="1">
    <citation type="submission" date="2017-07" db="EMBL/GenBank/DDBJ databases">
        <authorList>
            <person name="Sun Z.S."/>
            <person name="Albrecht U."/>
            <person name="Echele G."/>
            <person name="Lee C.C."/>
        </authorList>
    </citation>
    <scope>NUCLEOTIDE SEQUENCE [LARGE SCALE GENOMIC DNA]</scope>
</reference>
<feature type="compositionally biased region" description="Basic and acidic residues" evidence="1">
    <location>
        <begin position="31"/>
        <end position="57"/>
    </location>
</feature>
<feature type="region of interest" description="Disordered" evidence="1">
    <location>
        <begin position="1"/>
        <end position="57"/>
    </location>
</feature>
<protein>
    <submittedName>
        <fullName evidence="2">Uncharacterized protein</fullName>
    </submittedName>
</protein>
<dbReference type="GeneID" id="64872039"/>
<dbReference type="KEGG" id="vg:64872039"/>